<evidence type="ECO:0000313" key="2">
    <source>
        <dbReference type="EMBL" id="KAE9393816.1"/>
    </source>
</evidence>
<dbReference type="AlphaFoldDB" id="A0A6A4H7P7"/>
<protein>
    <submittedName>
        <fullName evidence="2">Uncharacterized protein</fullName>
    </submittedName>
</protein>
<feature type="compositionally biased region" description="Basic and acidic residues" evidence="1">
    <location>
        <begin position="139"/>
        <end position="151"/>
    </location>
</feature>
<feature type="region of interest" description="Disordered" evidence="1">
    <location>
        <begin position="107"/>
        <end position="180"/>
    </location>
</feature>
<evidence type="ECO:0000256" key="1">
    <source>
        <dbReference type="SAM" id="MobiDB-lite"/>
    </source>
</evidence>
<proteinExistence type="predicted"/>
<evidence type="ECO:0000313" key="3">
    <source>
        <dbReference type="Proteomes" id="UP000799118"/>
    </source>
</evidence>
<keyword evidence="3" id="KW-1185">Reference proteome</keyword>
<feature type="compositionally biased region" description="Basic and acidic residues" evidence="1">
    <location>
        <begin position="107"/>
        <end position="116"/>
    </location>
</feature>
<dbReference type="EMBL" id="ML769563">
    <property type="protein sequence ID" value="KAE9393816.1"/>
    <property type="molecule type" value="Genomic_DNA"/>
</dbReference>
<name>A0A6A4H7P7_9AGAR</name>
<organism evidence="2 3">
    <name type="scientific">Gymnopus androsaceus JB14</name>
    <dbReference type="NCBI Taxonomy" id="1447944"/>
    <lineage>
        <taxon>Eukaryota</taxon>
        <taxon>Fungi</taxon>
        <taxon>Dikarya</taxon>
        <taxon>Basidiomycota</taxon>
        <taxon>Agaricomycotina</taxon>
        <taxon>Agaricomycetes</taxon>
        <taxon>Agaricomycetidae</taxon>
        <taxon>Agaricales</taxon>
        <taxon>Marasmiineae</taxon>
        <taxon>Omphalotaceae</taxon>
        <taxon>Gymnopus</taxon>
    </lineage>
</organism>
<sequence length="180" mass="20408">MAAGIRIPALPPRGTEVEEAKRLARQTLRGITDQVADNRLQAHVAREVVLQFIRAFFRKFGLSNTYSVDTTARDYLEVIDNHEQCLNNAAQQGRERLDRFHKHPITKEEGRIRGPQRDQPTLLERLGSPVATEMPAGVDTRKRTLQERLEGEMPDEEEKNHPMKRAMTVGKSPMPSSEAS</sequence>
<reference evidence="2" key="1">
    <citation type="journal article" date="2019" name="Environ. Microbiol.">
        <title>Fungal ecological strategies reflected in gene transcription - a case study of two litter decomposers.</title>
        <authorList>
            <person name="Barbi F."/>
            <person name="Kohler A."/>
            <person name="Barry K."/>
            <person name="Baskaran P."/>
            <person name="Daum C."/>
            <person name="Fauchery L."/>
            <person name="Ihrmark K."/>
            <person name="Kuo A."/>
            <person name="LaButti K."/>
            <person name="Lipzen A."/>
            <person name="Morin E."/>
            <person name="Grigoriev I.V."/>
            <person name="Henrissat B."/>
            <person name="Lindahl B."/>
            <person name="Martin F."/>
        </authorList>
    </citation>
    <scope>NUCLEOTIDE SEQUENCE</scope>
    <source>
        <strain evidence="2">JB14</strain>
    </source>
</reference>
<dbReference type="Proteomes" id="UP000799118">
    <property type="component" value="Unassembled WGS sequence"/>
</dbReference>
<gene>
    <name evidence="2" type="ORF">BT96DRAFT_943632</name>
</gene>
<accession>A0A6A4H7P7</accession>